<keyword evidence="10" id="KW-1185">Reference proteome</keyword>
<dbReference type="GO" id="GO:0000981">
    <property type="term" value="F:DNA-binding transcription factor activity, RNA polymerase II-specific"/>
    <property type="evidence" value="ECO:0007669"/>
    <property type="project" value="InterPro"/>
</dbReference>
<evidence type="ECO:0000256" key="7">
    <source>
        <dbReference type="ARBA" id="ARBA00023242"/>
    </source>
</evidence>
<dbReference type="Pfam" id="PF03061">
    <property type="entry name" value="4HBT"/>
    <property type="match status" value="1"/>
</dbReference>
<keyword evidence="6" id="KW-0804">Transcription</keyword>
<keyword evidence="1" id="KW-0479">Metal-binding</keyword>
<dbReference type="AlphaFoldDB" id="A0A9Q8SHU7"/>
<accession>A0A9Q8SHU7</accession>
<dbReference type="Pfam" id="PF11951">
    <property type="entry name" value="Fungal_trans_2"/>
    <property type="match status" value="1"/>
</dbReference>
<dbReference type="GO" id="GO:0016787">
    <property type="term" value="F:hydrolase activity"/>
    <property type="evidence" value="ECO:0007669"/>
    <property type="project" value="UniProtKB-KW"/>
</dbReference>
<dbReference type="SUPFAM" id="SSF57701">
    <property type="entry name" value="Zn2/Cys6 DNA-binding domain"/>
    <property type="match status" value="1"/>
</dbReference>
<dbReference type="Gene3D" id="3.10.129.10">
    <property type="entry name" value="Hotdog Thioesterase"/>
    <property type="match status" value="1"/>
</dbReference>
<dbReference type="InterPro" id="IPR003736">
    <property type="entry name" value="PAAI_dom"/>
</dbReference>
<evidence type="ECO:0000313" key="9">
    <source>
        <dbReference type="EMBL" id="UQC77201.1"/>
    </source>
</evidence>
<dbReference type="RefSeq" id="XP_049138841.1">
    <property type="nucleotide sequence ID" value="XM_049281698.1"/>
</dbReference>
<dbReference type="InterPro" id="IPR052360">
    <property type="entry name" value="Transcr_Regulatory_Proteins"/>
</dbReference>
<dbReference type="InterPro" id="IPR021858">
    <property type="entry name" value="Fun_TF"/>
</dbReference>
<sequence>MSSTPSQPPPATGPSAQSDPATFAHIENYISTRCNASPIYAFLFNPGLKLTHASKGLIIARLPVTANHLNSSGSIHGSVSATIVDWAGGLAIAAWDLREATGVSVDINISYLSGAKLGDEIEIEGKIEKVGGSLAFTHVNIYKVNPADGTRGATVANGRHTKFRSKVSSHRLSIRVIMNDLRPMITKFALDSKPQQVRASKPKVRSGCVTCKLRRVKCDEGRPACAACLKYQGHCGGYKETKTKPSKLPPKHRLLYPKPKQEKSRVLDVLLEPNYSTLVFSSQLEKDHFDYWLSFTNTAILFRSDLLTQIIPQLSWNDPAIKHAALAVGAAALGATTREQRLLGRGRFDSDALFHYTKSMNILYSTPMSLERTLTACLLFIIFECFRGNKAAGLNHINHGSRILDQCPPSQGADSSPLLEEVMTSFQYLSLQSWTHGGAHPKETKTRVPWCCRGRKTRYAVDEMPTKFETLEAARRWWNVVRHHVEHHAPLYTGFIVEGSTAPLPEKPPLEYTSPSSQARVRSFVRFTDAWHLAFQPLAVKAETEKEADFKSYYKAISLRIHYLYLWSVIRCAGWTDVEDTKRITPAFMDIISMSRQLLEVHDAENRSGAEATEIFTIEDGPTWPLCTVFLMCTMPGVRHAIVTLFKDFPRRDGLWDTSTFLVIMEWVNTMASTGRITNDQRHVVDCNVVFGESSVTVEKQLWDPVVLDWESRSVCFSY</sequence>
<name>A0A9Q8SHU7_9PEZI</name>
<evidence type="ECO:0000256" key="5">
    <source>
        <dbReference type="ARBA" id="ARBA00023125"/>
    </source>
</evidence>
<dbReference type="SUPFAM" id="SSF54637">
    <property type="entry name" value="Thioesterase/thiol ester dehydrase-isomerase"/>
    <property type="match status" value="1"/>
</dbReference>
<protein>
    <submittedName>
        <fullName evidence="9">C6 zinc finger protein</fullName>
    </submittedName>
</protein>
<reference evidence="9" key="1">
    <citation type="journal article" date="2021" name="Mol. Plant Microbe Interact.">
        <title>Complete Genome Sequence of the Plant-Pathogenic Fungus Colletotrichum lupini.</title>
        <authorList>
            <person name="Baroncelli R."/>
            <person name="Pensec F."/>
            <person name="Da Lio D."/>
            <person name="Boufleur T."/>
            <person name="Vicente I."/>
            <person name="Sarrocco S."/>
            <person name="Picot A."/>
            <person name="Baraldi E."/>
            <person name="Sukno S."/>
            <person name="Thon M."/>
            <person name="Le Floch G."/>
        </authorList>
    </citation>
    <scope>NUCLEOTIDE SEQUENCE</scope>
    <source>
        <strain evidence="9">IMI 504893</strain>
    </source>
</reference>
<evidence type="ECO:0000256" key="4">
    <source>
        <dbReference type="ARBA" id="ARBA00023015"/>
    </source>
</evidence>
<evidence type="ECO:0000256" key="2">
    <source>
        <dbReference type="ARBA" id="ARBA00022801"/>
    </source>
</evidence>
<dbReference type="GeneID" id="73336708"/>
<dbReference type="CDD" id="cd00067">
    <property type="entry name" value="GAL4"/>
    <property type="match status" value="1"/>
</dbReference>
<dbReference type="Pfam" id="PF00172">
    <property type="entry name" value="Zn_clus"/>
    <property type="match status" value="1"/>
</dbReference>
<evidence type="ECO:0000256" key="6">
    <source>
        <dbReference type="ARBA" id="ARBA00023163"/>
    </source>
</evidence>
<keyword evidence="5" id="KW-0238">DNA-binding</keyword>
<evidence type="ECO:0000259" key="8">
    <source>
        <dbReference type="PROSITE" id="PS50048"/>
    </source>
</evidence>
<dbReference type="GO" id="GO:0008270">
    <property type="term" value="F:zinc ion binding"/>
    <property type="evidence" value="ECO:0007669"/>
    <property type="project" value="InterPro"/>
</dbReference>
<dbReference type="KEGG" id="clup:CLUP02_02668"/>
<keyword evidence="3" id="KW-0862">Zinc</keyword>
<dbReference type="PROSITE" id="PS00463">
    <property type="entry name" value="ZN2_CY6_FUNGAL_1"/>
    <property type="match status" value="1"/>
</dbReference>
<evidence type="ECO:0000256" key="1">
    <source>
        <dbReference type="ARBA" id="ARBA00022723"/>
    </source>
</evidence>
<evidence type="ECO:0000256" key="3">
    <source>
        <dbReference type="ARBA" id="ARBA00022833"/>
    </source>
</evidence>
<dbReference type="InterPro" id="IPR006683">
    <property type="entry name" value="Thioestr_dom"/>
</dbReference>
<feature type="domain" description="Zn(2)-C6 fungal-type" evidence="8">
    <location>
        <begin position="207"/>
        <end position="235"/>
    </location>
</feature>
<dbReference type="Gene3D" id="4.10.240.10">
    <property type="entry name" value="Zn(2)-C6 fungal-type DNA-binding domain"/>
    <property type="match status" value="1"/>
</dbReference>
<dbReference type="PANTHER" id="PTHR36206">
    <property type="entry name" value="ASPERCRYPTIN BIOSYNTHESIS CLUSTER-SPECIFIC TRANSCRIPTION REGULATOR ATNN-RELATED"/>
    <property type="match status" value="1"/>
</dbReference>
<gene>
    <name evidence="9" type="ORF">CLUP02_02668</name>
</gene>
<keyword evidence="2" id="KW-0378">Hydrolase</keyword>
<evidence type="ECO:0000313" key="10">
    <source>
        <dbReference type="Proteomes" id="UP000830671"/>
    </source>
</evidence>
<dbReference type="CDD" id="cd03443">
    <property type="entry name" value="PaaI_thioesterase"/>
    <property type="match status" value="1"/>
</dbReference>
<dbReference type="InterPro" id="IPR036864">
    <property type="entry name" value="Zn2-C6_fun-type_DNA-bd_sf"/>
</dbReference>
<dbReference type="EMBL" id="CP019474">
    <property type="protein sequence ID" value="UQC77201.1"/>
    <property type="molecule type" value="Genomic_DNA"/>
</dbReference>
<organism evidence="9 10">
    <name type="scientific">Colletotrichum lupini</name>
    <dbReference type="NCBI Taxonomy" id="145971"/>
    <lineage>
        <taxon>Eukaryota</taxon>
        <taxon>Fungi</taxon>
        <taxon>Dikarya</taxon>
        <taxon>Ascomycota</taxon>
        <taxon>Pezizomycotina</taxon>
        <taxon>Sordariomycetes</taxon>
        <taxon>Hypocreomycetidae</taxon>
        <taxon>Glomerellales</taxon>
        <taxon>Glomerellaceae</taxon>
        <taxon>Colletotrichum</taxon>
        <taxon>Colletotrichum acutatum species complex</taxon>
    </lineage>
</organism>
<dbReference type="NCBIfam" id="TIGR00369">
    <property type="entry name" value="unchar_dom_1"/>
    <property type="match status" value="1"/>
</dbReference>
<keyword evidence="7" id="KW-0539">Nucleus</keyword>
<dbReference type="PANTHER" id="PTHR36206:SF12">
    <property type="entry name" value="ASPERCRYPTIN BIOSYNTHESIS CLUSTER-SPECIFIC TRANSCRIPTION REGULATOR ATNN-RELATED"/>
    <property type="match status" value="1"/>
</dbReference>
<dbReference type="PROSITE" id="PS50048">
    <property type="entry name" value="ZN2_CY6_FUNGAL_2"/>
    <property type="match status" value="1"/>
</dbReference>
<proteinExistence type="predicted"/>
<dbReference type="GO" id="GO:0003677">
    <property type="term" value="F:DNA binding"/>
    <property type="evidence" value="ECO:0007669"/>
    <property type="project" value="UniProtKB-KW"/>
</dbReference>
<keyword evidence="4" id="KW-0805">Transcription regulation</keyword>
<dbReference type="Proteomes" id="UP000830671">
    <property type="component" value="Chromosome 2"/>
</dbReference>
<dbReference type="SMART" id="SM00066">
    <property type="entry name" value="GAL4"/>
    <property type="match status" value="1"/>
</dbReference>
<dbReference type="InterPro" id="IPR001138">
    <property type="entry name" value="Zn2Cys6_DnaBD"/>
</dbReference>
<dbReference type="InterPro" id="IPR029069">
    <property type="entry name" value="HotDog_dom_sf"/>
</dbReference>